<dbReference type="InterPro" id="IPR051201">
    <property type="entry name" value="Chloro_Bact_Ser_Proteases"/>
</dbReference>
<dbReference type="InterPro" id="IPR009003">
    <property type="entry name" value="Peptidase_S1_PA"/>
</dbReference>
<dbReference type="PANTHER" id="PTHR43343">
    <property type="entry name" value="PEPTIDASE S12"/>
    <property type="match status" value="1"/>
</dbReference>
<gene>
    <name evidence="5" type="ORF">EVJ48_09105</name>
</gene>
<dbReference type="SMART" id="SM00228">
    <property type="entry name" value="PDZ"/>
    <property type="match status" value="1"/>
</dbReference>
<dbReference type="EMBL" id="SHMQ01000038">
    <property type="protein sequence ID" value="RZV37375.1"/>
    <property type="molecule type" value="Genomic_DNA"/>
</dbReference>
<feature type="transmembrane region" description="Helical" evidence="3">
    <location>
        <begin position="12"/>
        <end position="32"/>
    </location>
</feature>
<keyword evidence="2" id="KW-0378">Hydrolase</keyword>
<evidence type="ECO:0000256" key="1">
    <source>
        <dbReference type="ARBA" id="ARBA00022670"/>
    </source>
</evidence>
<keyword evidence="3" id="KW-1133">Transmembrane helix</keyword>
<dbReference type="GO" id="GO:0006508">
    <property type="term" value="P:proteolysis"/>
    <property type="evidence" value="ECO:0007669"/>
    <property type="project" value="UniProtKB-KW"/>
</dbReference>
<dbReference type="InterPro" id="IPR001940">
    <property type="entry name" value="Peptidase_S1C"/>
</dbReference>
<proteinExistence type="predicted"/>
<dbReference type="InterPro" id="IPR036034">
    <property type="entry name" value="PDZ_sf"/>
</dbReference>
<dbReference type="PRINTS" id="PR00834">
    <property type="entry name" value="PROTEASES2C"/>
</dbReference>
<evidence type="ECO:0000259" key="4">
    <source>
        <dbReference type="PROSITE" id="PS50106"/>
    </source>
</evidence>
<feature type="domain" description="PDZ" evidence="4">
    <location>
        <begin position="260"/>
        <end position="352"/>
    </location>
</feature>
<dbReference type="Gene3D" id="2.30.42.10">
    <property type="match status" value="1"/>
</dbReference>
<keyword evidence="1 5" id="KW-0645">Protease</keyword>
<dbReference type="Pfam" id="PF13180">
    <property type="entry name" value="PDZ_2"/>
    <property type="match status" value="1"/>
</dbReference>
<dbReference type="Gene3D" id="2.40.10.120">
    <property type="match status" value="1"/>
</dbReference>
<dbReference type="SUPFAM" id="SSF50494">
    <property type="entry name" value="Trypsin-like serine proteases"/>
    <property type="match status" value="1"/>
</dbReference>
<dbReference type="AlphaFoldDB" id="A0A520X8D6"/>
<evidence type="ECO:0000313" key="5">
    <source>
        <dbReference type="EMBL" id="RZV37375.1"/>
    </source>
</evidence>
<dbReference type="GO" id="GO:0004252">
    <property type="term" value="F:serine-type endopeptidase activity"/>
    <property type="evidence" value="ECO:0007669"/>
    <property type="project" value="InterPro"/>
</dbReference>
<organism evidence="5 6">
    <name type="scientific">Candidatus Acidulodesulfobacterium acidiphilum</name>
    <dbReference type="NCBI Taxonomy" id="2597224"/>
    <lineage>
        <taxon>Bacteria</taxon>
        <taxon>Deltaproteobacteria</taxon>
        <taxon>Candidatus Acidulodesulfobacterales</taxon>
        <taxon>Candidatus Acidulodesulfobacterium</taxon>
    </lineage>
</organism>
<sequence>MNFRKQRKLNKLLLVFVLSLILNLFISGGFLVKYSFAYNSDTSSVERIFNTIKSGVVHIKVLGYARLKNGAIMPEEDIGTGFFINKNGDILTNFHVIGNAGKIFISFLKYINIRASVVGTDPMSDIAVIHINPAGKIIKPLTLGDSNDIRVGERVIAVGNPYNLYQTVTTGIVSGLKRSLFFPSARFYGNIIQTDAAINPGNSGGPLVDYNGRVIGINTAKLANNAQNIGFAIPINLAKRDIPELIKYGRVIRPWLGIEAIKLTKSVAVLLGIKHVDKGLLIEKVFPNSPAFTAGLVAGKKIIAMKNINYIIGGDIITRLNGKKVYSFSRLEKLISSFLPGQIITLKIHRGKIVKFVKVRLASVPSGLS</sequence>
<keyword evidence="3" id="KW-0472">Membrane</keyword>
<protein>
    <submittedName>
        <fullName evidence="5">Trypsin-like serine protease</fullName>
    </submittedName>
</protein>
<name>A0A520X8D6_9DELT</name>
<dbReference type="SUPFAM" id="SSF50156">
    <property type="entry name" value="PDZ domain-like"/>
    <property type="match status" value="1"/>
</dbReference>
<keyword evidence="3" id="KW-0812">Transmembrane</keyword>
<dbReference type="Proteomes" id="UP000322454">
    <property type="component" value="Unassembled WGS sequence"/>
</dbReference>
<accession>A0A520X8D6</accession>
<dbReference type="PANTHER" id="PTHR43343:SF3">
    <property type="entry name" value="PROTEASE DO-LIKE 8, CHLOROPLASTIC"/>
    <property type="match status" value="1"/>
</dbReference>
<evidence type="ECO:0000313" key="6">
    <source>
        <dbReference type="Proteomes" id="UP000322454"/>
    </source>
</evidence>
<dbReference type="InterPro" id="IPR001478">
    <property type="entry name" value="PDZ"/>
</dbReference>
<dbReference type="Pfam" id="PF13365">
    <property type="entry name" value="Trypsin_2"/>
    <property type="match status" value="1"/>
</dbReference>
<evidence type="ECO:0000256" key="2">
    <source>
        <dbReference type="ARBA" id="ARBA00022801"/>
    </source>
</evidence>
<reference evidence="5 6" key="1">
    <citation type="submission" date="2019-01" db="EMBL/GenBank/DDBJ databases">
        <title>Insights into ecological role of a new deltaproteobacterial order Candidatus Sinidesulfobacterales (Sva0485) by metagenomics and metatranscriptomics.</title>
        <authorList>
            <person name="Tan S."/>
            <person name="Liu J."/>
            <person name="Fang Y."/>
            <person name="Hedlund B."/>
            <person name="Lian Z.-H."/>
            <person name="Huang L.-Y."/>
            <person name="Li J.-T."/>
            <person name="Huang L.-N."/>
            <person name="Li W.-J."/>
            <person name="Jiang H.-C."/>
            <person name="Dong H.-L."/>
            <person name="Shu W.-S."/>
        </authorList>
    </citation>
    <scope>NUCLEOTIDE SEQUENCE [LARGE SCALE GENOMIC DNA]</scope>
    <source>
        <strain evidence="5">AP4</strain>
    </source>
</reference>
<evidence type="ECO:0000256" key="3">
    <source>
        <dbReference type="SAM" id="Phobius"/>
    </source>
</evidence>
<comment type="caution">
    <text evidence="5">The sequence shown here is derived from an EMBL/GenBank/DDBJ whole genome shotgun (WGS) entry which is preliminary data.</text>
</comment>
<dbReference type="PROSITE" id="PS50106">
    <property type="entry name" value="PDZ"/>
    <property type="match status" value="1"/>
</dbReference>